<keyword evidence="8" id="KW-1185">Reference proteome</keyword>
<evidence type="ECO:0000256" key="1">
    <source>
        <dbReference type="ARBA" id="ARBA00006962"/>
    </source>
</evidence>
<evidence type="ECO:0000259" key="5">
    <source>
        <dbReference type="Pfam" id="PF06722"/>
    </source>
</evidence>
<dbReference type="Pfam" id="PF21036">
    <property type="entry name" value="EryCIII-like_N"/>
    <property type="match status" value="1"/>
</dbReference>
<name>K0K4B9_SACES</name>
<keyword evidence="3 7" id="KW-0808">Transferase</keyword>
<dbReference type="NCBIfam" id="TIGR04516">
    <property type="entry name" value="glycosyl_450act"/>
    <property type="match status" value="1"/>
</dbReference>
<dbReference type="KEGG" id="sesp:BN6_58790"/>
<dbReference type="PANTHER" id="PTHR48050:SF13">
    <property type="entry name" value="STEROL 3-BETA-GLUCOSYLTRANSFERASE UGT80A2"/>
    <property type="match status" value="1"/>
</dbReference>
<evidence type="ECO:0000259" key="6">
    <source>
        <dbReference type="Pfam" id="PF21036"/>
    </source>
</evidence>
<dbReference type="EMBL" id="HE804045">
    <property type="protein sequence ID" value="CCH33136.1"/>
    <property type="molecule type" value="Genomic_DNA"/>
</dbReference>
<evidence type="ECO:0000313" key="7">
    <source>
        <dbReference type="EMBL" id="CCH33136.1"/>
    </source>
</evidence>
<keyword evidence="4" id="KW-0045">Antibiotic biosynthesis</keyword>
<dbReference type="GO" id="GO:0016758">
    <property type="term" value="F:hexosyltransferase activity"/>
    <property type="evidence" value="ECO:0007669"/>
    <property type="project" value="UniProtKB-ARBA"/>
</dbReference>
<evidence type="ECO:0000256" key="3">
    <source>
        <dbReference type="ARBA" id="ARBA00022679"/>
    </source>
</evidence>
<dbReference type="BioCyc" id="SESP1179773:BN6_RS28275-MONOMER"/>
<dbReference type="FunFam" id="3.40.50.2000:FF:000072">
    <property type="entry name" value="Glycosyl transferase"/>
    <property type="match status" value="1"/>
</dbReference>
<dbReference type="GO" id="GO:0017000">
    <property type="term" value="P:antibiotic biosynthetic process"/>
    <property type="evidence" value="ECO:0007669"/>
    <property type="project" value="UniProtKB-KW"/>
</dbReference>
<dbReference type="GO" id="GO:0008194">
    <property type="term" value="F:UDP-glycosyltransferase activity"/>
    <property type="evidence" value="ECO:0007669"/>
    <property type="project" value="InterPro"/>
</dbReference>
<reference evidence="7 8" key="1">
    <citation type="journal article" date="2012" name="BMC Genomics">
        <title>Complete genome sequence of Saccharothrix espanaensis DSM 44229T and comparison to the other completely sequenced Pseudonocardiaceae.</title>
        <authorList>
            <person name="Strobel T."/>
            <person name="Al-Dilaimi A."/>
            <person name="Blom J."/>
            <person name="Gessner A."/>
            <person name="Kalinowski J."/>
            <person name="Luzhetska M."/>
            <person name="Puhler A."/>
            <person name="Szczepanowski R."/>
            <person name="Bechthold A."/>
            <person name="Ruckert C."/>
        </authorList>
    </citation>
    <scope>NUCLEOTIDE SEQUENCE [LARGE SCALE GENOMIC DNA]</scope>
    <source>
        <strain evidence="8">ATCC 51144 / DSM 44229 / JCM 9112 / NBRC 15066 / NRRL 15764</strain>
    </source>
</reference>
<evidence type="ECO:0000313" key="8">
    <source>
        <dbReference type="Proteomes" id="UP000006281"/>
    </source>
</evidence>
<dbReference type="Pfam" id="PF06722">
    <property type="entry name" value="EryCIII-like_C"/>
    <property type="match status" value="1"/>
</dbReference>
<dbReference type="CDD" id="cd03784">
    <property type="entry name" value="GT1_Gtf-like"/>
    <property type="match status" value="1"/>
</dbReference>
<evidence type="ECO:0000256" key="4">
    <source>
        <dbReference type="ARBA" id="ARBA00023194"/>
    </source>
</evidence>
<dbReference type="Gene3D" id="3.40.50.2000">
    <property type="entry name" value="Glycogen Phosphorylase B"/>
    <property type="match status" value="2"/>
</dbReference>
<dbReference type="AlphaFoldDB" id="K0K4B9"/>
<dbReference type="InterPro" id="IPR010610">
    <property type="entry name" value="EryCIII-like_C"/>
</dbReference>
<keyword evidence="2 7" id="KW-0328">Glycosyltransferase</keyword>
<accession>K0K4B9</accession>
<dbReference type="InterPro" id="IPR002213">
    <property type="entry name" value="UDP_glucos_trans"/>
</dbReference>
<protein>
    <submittedName>
        <fullName evidence="7">Glycosyltransferase, family 1</fullName>
        <ecNumber evidence="7">2.4.1.-</ecNumber>
    </submittedName>
</protein>
<dbReference type="Proteomes" id="UP000006281">
    <property type="component" value="Chromosome"/>
</dbReference>
<comment type="similarity">
    <text evidence="1">Belongs to the glycosyltransferase 28 family.</text>
</comment>
<dbReference type="SUPFAM" id="SSF53756">
    <property type="entry name" value="UDP-Glycosyltransferase/glycogen phosphorylase"/>
    <property type="match status" value="1"/>
</dbReference>
<dbReference type="InterPro" id="IPR050426">
    <property type="entry name" value="Glycosyltransferase_28"/>
</dbReference>
<gene>
    <name evidence="7" type="primary">sam18</name>
    <name evidence="7" type="ordered locus">BN6_58790</name>
</gene>
<dbReference type="RefSeq" id="WP_015103247.1">
    <property type="nucleotide sequence ID" value="NC_019673.1"/>
</dbReference>
<proteinExistence type="inferred from homology"/>
<feature type="domain" description="Erythromycin biosynthesis protein CIII-like C-terminal" evidence="5">
    <location>
        <begin position="274"/>
        <end position="417"/>
    </location>
</feature>
<feature type="domain" description="Erythromycin biosynthesis protein CIII-like N-terminal" evidence="6">
    <location>
        <begin position="22"/>
        <end position="258"/>
    </location>
</feature>
<evidence type="ECO:0000256" key="2">
    <source>
        <dbReference type="ARBA" id="ARBA00022676"/>
    </source>
</evidence>
<dbReference type="PANTHER" id="PTHR48050">
    <property type="entry name" value="STEROL 3-BETA-GLUCOSYLTRANSFERASE"/>
    <property type="match status" value="1"/>
</dbReference>
<dbReference type="InterPro" id="IPR048284">
    <property type="entry name" value="EryCIII-like_N"/>
</dbReference>
<sequence length="420" mass="46307">MRVLFTTYPEKTIFLAMVPLAWALRTAGHEVRFACHPTFADVVTQAGLTAVPVGRGHGGWRRMVDLDPEGTEEGRAGMPSPYDTAALGPEHHDYDTMKAGYDYVLNAWHRLDNFPIAAGLVEFAQAWKPDLVVWEPNTYAGPIAAKACGAAHARLLWSIDVFGVARQNYLRLHADQPAENRADPLGDWLGSYGRKYGFEFSEDMVTGEFTIDQLPGSLRMEADLHYLPMRYVPYNGRAAAPRWLWEPRDRPRVALTLGTTATERFGGYSFSTRETLDALADLDVEVVATLAESEQRKLGRVPDNARLVSYVPLNELVPTCAAVINHAGPGTFLTTALHAVPQLTVPWDFDEPELARRAGEQGAALVLDAERATGSAVRDGVRRLLAEPGFRERADALRAEIHALPSPNELVTALEELAVR</sequence>
<dbReference type="OrthoDB" id="5488434at2"/>
<dbReference type="PATRIC" id="fig|1179773.3.peg.5912"/>
<dbReference type="InterPro" id="IPR030953">
    <property type="entry name" value="Glycosyl_450act"/>
</dbReference>
<dbReference type="EC" id="2.4.1.-" evidence="7"/>
<organism evidence="7 8">
    <name type="scientific">Saccharothrix espanaensis (strain ATCC 51144 / DSM 44229 / JCM 9112 / NBRC 15066 / NRRL 15764)</name>
    <dbReference type="NCBI Taxonomy" id="1179773"/>
    <lineage>
        <taxon>Bacteria</taxon>
        <taxon>Bacillati</taxon>
        <taxon>Actinomycetota</taxon>
        <taxon>Actinomycetes</taxon>
        <taxon>Pseudonocardiales</taxon>
        <taxon>Pseudonocardiaceae</taxon>
        <taxon>Saccharothrix</taxon>
    </lineage>
</organism>
<dbReference type="eggNOG" id="COG1819">
    <property type="taxonomic scope" value="Bacteria"/>
</dbReference>
<dbReference type="HOGENOM" id="CLU_000537_7_4_11"/>
<dbReference type="STRING" id="1179773.BN6_58790"/>